<keyword evidence="6" id="KW-0326">Glycosidase</keyword>
<dbReference type="EC" id="3.2.1.45" evidence="3 6"/>
<keyword evidence="6" id="KW-0443">Lipid metabolism</keyword>
<dbReference type="Gene3D" id="3.20.20.80">
    <property type="entry name" value="Glycosidases"/>
    <property type="match status" value="1"/>
</dbReference>
<reference evidence="10" key="1">
    <citation type="submission" date="2019-08" db="EMBL/GenBank/DDBJ databases">
        <title>The improved chromosome-level genome for the pearl oyster Pinctada fucata martensii using PacBio sequencing and Hi-C.</title>
        <authorList>
            <person name="Zheng Z."/>
        </authorList>
    </citation>
    <scope>NUCLEOTIDE SEQUENCE</scope>
    <source>
        <strain evidence="10">ZZ-2019</strain>
        <tissue evidence="10">Adductor muscle</tissue>
    </source>
</reference>
<dbReference type="PANTHER" id="PTHR11069:SF23">
    <property type="entry name" value="LYSOSOMAL ACID GLUCOSYLCERAMIDASE"/>
    <property type="match status" value="1"/>
</dbReference>
<dbReference type="Pfam" id="PF17189">
    <property type="entry name" value="Glyco_hydro_30C"/>
    <property type="match status" value="1"/>
</dbReference>
<comment type="similarity">
    <text evidence="2 6">Belongs to the glycosyl hydrolase 30 family.</text>
</comment>
<evidence type="ECO:0000256" key="7">
    <source>
        <dbReference type="SAM" id="SignalP"/>
    </source>
</evidence>
<dbReference type="GO" id="GO:0016020">
    <property type="term" value="C:membrane"/>
    <property type="evidence" value="ECO:0007669"/>
    <property type="project" value="GOC"/>
</dbReference>
<accession>A0AA88Y2E9</accession>
<dbReference type="AlphaFoldDB" id="A0AA88Y2E9"/>
<comment type="caution">
    <text evidence="10">The sequence shown here is derived from an EMBL/GenBank/DDBJ whole genome shotgun (WGS) entry which is preliminary data.</text>
</comment>
<feature type="domain" description="Glycosyl hydrolase family 30 beta sandwich" evidence="9">
    <location>
        <begin position="398"/>
        <end position="459"/>
    </location>
</feature>
<keyword evidence="11" id="KW-1185">Reference proteome</keyword>
<dbReference type="InterPro" id="IPR013780">
    <property type="entry name" value="Glyco_hydro_b"/>
</dbReference>
<keyword evidence="5 6" id="KW-0378">Hydrolase</keyword>
<feature type="non-terminal residue" evidence="10">
    <location>
        <position position="1"/>
    </location>
</feature>
<dbReference type="Gene3D" id="2.60.40.1180">
    <property type="entry name" value="Golgi alpha-mannosidase II"/>
    <property type="match status" value="1"/>
</dbReference>
<protein>
    <recommendedName>
        <fullName evidence="3 6">Glucosylceramidase</fullName>
        <ecNumber evidence="3 6">3.2.1.45</ecNumber>
    </recommendedName>
</protein>
<dbReference type="GO" id="GO:0006680">
    <property type="term" value="P:glucosylceramide catabolic process"/>
    <property type="evidence" value="ECO:0007669"/>
    <property type="project" value="TreeGrafter"/>
</dbReference>
<dbReference type="InterPro" id="IPR033453">
    <property type="entry name" value="Glyco_hydro_30_TIM-barrel"/>
</dbReference>
<evidence type="ECO:0000313" key="11">
    <source>
        <dbReference type="Proteomes" id="UP001186944"/>
    </source>
</evidence>
<name>A0AA88Y2E9_PINIB</name>
<evidence type="ECO:0000256" key="4">
    <source>
        <dbReference type="ARBA" id="ARBA00022729"/>
    </source>
</evidence>
<dbReference type="SUPFAM" id="SSF51445">
    <property type="entry name" value="(Trans)glycosidases"/>
    <property type="match status" value="1"/>
</dbReference>
<proteinExistence type="inferred from homology"/>
<feature type="signal peptide" evidence="7">
    <location>
        <begin position="1"/>
        <end position="16"/>
    </location>
</feature>
<dbReference type="InterPro" id="IPR033452">
    <property type="entry name" value="GH30_C"/>
</dbReference>
<organism evidence="10 11">
    <name type="scientific">Pinctada imbricata</name>
    <name type="common">Atlantic pearl-oyster</name>
    <name type="synonym">Pinctada martensii</name>
    <dbReference type="NCBI Taxonomy" id="66713"/>
    <lineage>
        <taxon>Eukaryota</taxon>
        <taxon>Metazoa</taxon>
        <taxon>Spiralia</taxon>
        <taxon>Lophotrochozoa</taxon>
        <taxon>Mollusca</taxon>
        <taxon>Bivalvia</taxon>
        <taxon>Autobranchia</taxon>
        <taxon>Pteriomorphia</taxon>
        <taxon>Pterioida</taxon>
        <taxon>Pterioidea</taxon>
        <taxon>Pteriidae</taxon>
        <taxon>Pinctada</taxon>
    </lineage>
</organism>
<dbReference type="Proteomes" id="UP001186944">
    <property type="component" value="Unassembled WGS sequence"/>
</dbReference>
<dbReference type="InterPro" id="IPR017853">
    <property type="entry name" value="GH"/>
</dbReference>
<gene>
    <name evidence="10" type="ORF">FSP39_013034</name>
</gene>
<evidence type="ECO:0000256" key="5">
    <source>
        <dbReference type="ARBA" id="ARBA00022801"/>
    </source>
</evidence>
<dbReference type="GO" id="GO:0004348">
    <property type="term" value="F:glucosylceramidase activity"/>
    <property type="evidence" value="ECO:0007669"/>
    <property type="project" value="UniProtKB-EC"/>
</dbReference>
<dbReference type="EMBL" id="VSWD01000011">
    <property type="protein sequence ID" value="KAK3087978.1"/>
    <property type="molecule type" value="Genomic_DNA"/>
</dbReference>
<evidence type="ECO:0000256" key="2">
    <source>
        <dbReference type="ARBA" id="ARBA00005382"/>
    </source>
</evidence>
<evidence type="ECO:0000256" key="3">
    <source>
        <dbReference type="ARBA" id="ARBA00012658"/>
    </source>
</evidence>
<feature type="chain" id="PRO_5041735267" description="Glucosylceramidase" evidence="7">
    <location>
        <begin position="17"/>
        <end position="463"/>
    </location>
</feature>
<keyword evidence="6" id="KW-0746">Sphingolipid metabolism</keyword>
<dbReference type="SUPFAM" id="SSF51011">
    <property type="entry name" value="Glycosyl hydrolase domain"/>
    <property type="match status" value="1"/>
</dbReference>
<dbReference type="Pfam" id="PF02055">
    <property type="entry name" value="Glyco_hydro_30"/>
    <property type="match status" value="1"/>
</dbReference>
<dbReference type="InterPro" id="IPR001139">
    <property type="entry name" value="Glyco_hydro_30"/>
</dbReference>
<keyword evidence="4 7" id="KW-0732">Signal</keyword>
<feature type="domain" description="Glycosyl hydrolase family 30 TIM-barrel" evidence="8">
    <location>
        <begin position="65"/>
        <end position="394"/>
    </location>
</feature>
<evidence type="ECO:0000256" key="1">
    <source>
        <dbReference type="ARBA" id="ARBA00001013"/>
    </source>
</evidence>
<evidence type="ECO:0000256" key="6">
    <source>
        <dbReference type="RuleBase" id="RU361188"/>
    </source>
</evidence>
<evidence type="ECO:0000259" key="8">
    <source>
        <dbReference type="Pfam" id="PF02055"/>
    </source>
</evidence>
<sequence length="463" mass="52167">NQQPILLTFLLHLSASFLLNDNPLEVYLTSGDGSNQLSVEPRLDIGSAIGTRISVDKTKRYQTMDGFGAALTNSAAYVIYHSSKRHEIMRSLFGWNGISISYVRLPMGASDFQAVNPYTYADTPTDFNMDHFSIDKDGDFIIPILKEALALNPHLKIMGSPWSAPAWMKYNNNLFGGDFNWGANYQEAYALYFVKFIQAYAAEGIPIHAITVQNEPLYKSNGYPTMGMSWELERDFIKYHLGPKFQSMGIKTKILIFDHNWDLKDYPDHILSDSSAAQYINGSAWHCYGGRHDTPEGFHNKFPSKDIYFTECSGGDLDTNFFDGIVWTFRILMIGQPRAWAKTVLLWNLALDDNHGPREGVNGCKDCRGVVTVHGDDSFSKNVEFYNIGQMSKIVQPGAVRIDTPWLGWDNFHSVAFDNPDGSPAIIVLNPQNSPQQFHLNISGKVYPYTLKEHAVVSFLKRP</sequence>
<evidence type="ECO:0000259" key="9">
    <source>
        <dbReference type="Pfam" id="PF17189"/>
    </source>
</evidence>
<evidence type="ECO:0000313" key="10">
    <source>
        <dbReference type="EMBL" id="KAK3087978.1"/>
    </source>
</evidence>
<dbReference type="PANTHER" id="PTHR11069">
    <property type="entry name" value="GLUCOSYLCERAMIDASE"/>
    <property type="match status" value="1"/>
</dbReference>
<dbReference type="PRINTS" id="PR00843">
    <property type="entry name" value="GLHYDRLASE30"/>
</dbReference>
<comment type="catalytic activity">
    <reaction evidence="1">
        <text>a beta-D-glucosyl-(1&lt;-&gt;1')-N-acylsphing-4-enine + H2O = an N-acylsphing-4-enine + D-glucose</text>
        <dbReference type="Rhea" id="RHEA:13269"/>
        <dbReference type="ChEBI" id="CHEBI:4167"/>
        <dbReference type="ChEBI" id="CHEBI:15377"/>
        <dbReference type="ChEBI" id="CHEBI:22801"/>
        <dbReference type="ChEBI" id="CHEBI:52639"/>
        <dbReference type="EC" id="3.2.1.45"/>
    </reaction>
    <physiologicalReaction direction="left-to-right" evidence="1">
        <dbReference type="Rhea" id="RHEA:13270"/>
    </physiologicalReaction>
</comment>